<evidence type="ECO:0000256" key="5">
    <source>
        <dbReference type="ARBA" id="ARBA00023180"/>
    </source>
</evidence>
<dbReference type="AlphaFoldDB" id="A0A210PU68"/>
<name>A0A210PU68_MIZYE</name>
<dbReference type="InterPro" id="IPR026906">
    <property type="entry name" value="LRR_5"/>
</dbReference>
<feature type="region of interest" description="Disordered" evidence="6">
    <location>
        <begin position="437"/>
        <end position="458"/>
    </location>
</feature>
<dbReference type="InterPro" id="IPR032675">
    <property type="entry name" value="LRR_dom_sf"/>
</dbReference>
<feature type="transmembrane region" description="Helical" evidence="7">
    <location>
        <begin position="464"/>
        <end position="482"/>
    </location>
</feature>
<sequence length="490" mass="53566">MRSYQFTLTFVLGLTNAVLLSFCGSCEINGCFCSQEYLGCHNLTTFPVQLPKNLEDLHFHDVTFDRIPTDAFRGLTNLKTFKIYRGSVGTIERASFSGFNNLQTVFFDDVSIGEIQDHAFSDLHNLSLTFQSSSIRTIRSNAFKNIRNAQAFVFANLTIERIETHAFENISDVEMILFRMSNITSMASRCFHNFYRIGSFGFHANNVDDLACGNIDSVIPAVTNPIQVYFFKNTISCNCDLAWIINNPALTNVLSFSNLCIIPGTNGHVKISLEDFTLPVMNCTRQDAICPDDELSSTTEVTTHTKQTSPSPAVTSTHMYNVTEATDMASSESTSTILLSSDSFLSKSENVIVSTASVRGETDYMTASTATSSKSTKTTMEPSEYIRNTPSSQSGTDLLSTNPVTTLKSITSTLPSTSTTVPSSVVMETTQAVHSVSRASAMQHQTTSSTKGSQHGGASGATSVTWAVLNLTLNILTCFLVVRTTKYIST</sequence>
<evidence type="ECO:0000313" key="10">
    <source>
        <dbReference type="Proteomes" id="UP000242188"/>
    </source>
</evidence>
<evidence type="ECO:0000256" key="1">
    <source>
        <dbReference type="ARBA" id="ARBA00004479"/>
    </source>
</evidence>
<evidence type="ECO:0000313" key="9">
    <source>
        <dbReference type="EMBL" id="OWF39996.1"/>
    </source>
</evidence>
<dbReference type="STRING" id="6573.A0A210PU68"/>
<keyword evidence="5" id="KW-0325">Glycoprotein</keyword>
<evidence type="ECO:0000256" key="4">
    <source>
        <dbReference type="ARBA" id="ARBA00023136"/>
    </source>
</evidence>
<keyword evidence="3 7" id="KW-1133">Transmembrane helix</keyword>
<feature type="chain" id="PRO_5012939445" evidence="8">
    <location>
        <begin position="26"/>
        <end position="490"/>
    </location>
</feature>
<accession>A0A210PU68</accession>
<comment type="caution">
    <text evidence="9">The sequence shown here is derived from an EMBL/GenBank/DDBJ whole genome shotgun (WGS) entry which is preliminary data.</text>
</comment>
<dbReference type="GO" id="GO:0016020">
    <property type="term" value="C:membrane"/>
    <property type="evidence" value="ECO:0007669"/>
    <property type="project" value="UniProtKB-SubCell"/>
</dbReference>
<protein>
    <submittedName>
        <fullName evidence="9">Nyctalopin</fullName>
    </submittedName>
</protein>
<dbReference type="EMBL" id="NEDP02005493">
    <property type="protein sequence ID" value="OWF39996.1"/>
    <property type="molecule type" value="Genomic_DNA"/>
</dbReference>
<dbReference type="SUPFAM" id="SSF52058">
    <property type="entry name" value="L domain-like"/>
    <property type="match status" value="1"/>
</dbReference>
<feature type="region of interest" description="Disordered" evidence="6">
    <location>
        <begin position="367"/>
        <end position="400"/>
    </location>
</feature>
<organism evidence="9 10">
    <name type="scientific">Mizuhopecten yessoensis</name>
    <name type="common">Japanese scallop</name>
    <name type="synonym">Patinopecten yessoensis</name>
    <dbReference type="NCBI Taxonomy" id="6573"/>
    <lineage>
        <taxon>Eukaryota</taxon>
        <taxon>Metazoa</taxon>
        <taxon>Spiralia</taxon>
        <taxon>Lophotrochozoa</taxon>
        <taxon>Mollusca</taxon>
        <taxon>Bivalvia</taxon>
        <taxon>Autobranchia</taxon>
        <taxon>Pteriomorphia</taxon>
        <taxon>Pectinida</taxon>
        <taxon>Pectinoidea</taxon>
        <taxon>Pectinidae</taxon>
        <taxon>Mizuhopecten</taxon>
    </lineage>
</organism>
<feature type="compositionally biased region" description="Polar residues" evidence="6">
    <location>
        <begin position="386"/>
        <end position="400"/>
    </location>
</feature>
<reference evidence="9 10" key="1">
    <citation type="journal article" date="2017" name="Nat. Ecol. Evol.">
        <title>Scallop genome provides insights into evolution of bilaterian karyotype and development.</title>
        <authorList>
            <person name="Wang S."/>
            <person name="Zhang J."/>
            <person name="Jiao W."/>
            <person name="Li J."/>
            <person name="Xun X."/>
            <person name="Sun Y."/>
            <person name="Guo X."/>
            <person name="Huan P."/>
            <person name="Dong B."/>
            <person name="Zhang L."/>
            <person name="Hu X."/>
            <person name="Sun X."/>
            <person name="Wang J."/>
            <person name="Zhao C."/>
            <person name="Wang Y."/>
            <person name="Wang D."/>
            <person name="Huang X."/>
            <person name="Wang R."/>
            <person name="Lv J."/>
            <person name="Li Y."/>
            <person name="Zhang Z."/>
            <person name="Liu B."/>
            <person name="Lu W."/>
            <person name="Hui Y."/>
            <person name="Liang J."/>
            <person name="Zhou Z."/>
            <person name="Hou R."/>
            <person name="Li X."/>
            <person name="Liu Y."/>
            <person name="Li H."/>
            <person name="Ning X."/>
            <person name="Lin Y."/>
            <person name="Zhao L."/>
            <person name="Xing Q."/>
            <person name="Dou J."/>
            <person name="Li Y."/>
            <person name="Mao J."/>
            <person name="Guo H."/>
            <person name="Dou H."/>
            <person name="Li T."/>
            <person name="Mu C."/>
            <person name="Jiang W."/>
            <person name="Fu Q."/>
            <person name="Fu X."/>
            <person name="Miao Y."/>
            <person name="Liu J."/>
            <person name="Yu Q."/>
            <person name="Li R."/>
            <person name="Liao H."/>
            <person name="Li X."/>
            <person name="Kong Y."/>
            <person name="Jiang Z."/>
            <person name="Chourrout D."/>
            <person name="Li R."/>
            <person name="Bao Z."/>
        </authorList>
    </citation>
    <scope>NUCLEOTIDE SEQUENCE [LARGE SCALE GENOMIC DNA]</scope>
    <source>
        <strain evidence="9 10">PY_sf001</strain>
    </source>
</reference>
<evidence type="ECO:0000256" key="7">
    <source>
        <dbReference type="SAM" id="Phobius"/>
    </source>
</evidence>
<dbReference type="OrthoDB" id="6132944at2759"/>
<comment type="subcellular location">
    <subcellularLocation>
        <location evidence="1">Membrane</location>
        <topology evidence="1">Single-pass type I membrane protein</topology>
    </subcellularLocation>
</comment>
<feature type="signal peptide" evidence="8">
    <location>
        <begin position="1"/>
        <end position="25"/>
    </location>
</feature>
<keyword evidence="2 7" id="KW-0812">Transmembrane</keyword>
<keyword evidence="4 7" id="KW-0472">Membrane</keyword>
<keyword evidence="10" id="KW-1185">Reference proteome</keyword>
<dbReference type="PANTHER" id="PTHR24368">
    <property type="entry name" value="AMPHOTERIN-INDUCED PROTEIN"/>
    <property type="match status" value="1"/>
</dbReference>
<dbReference type="Pfam" id="PF13306">
    <property type="entry name" value="LRR_5"/>
    <property type="match status" value="1"/>
</dbReference>
<dbReference type="Gene3D" id="3.80.10.10">
    <property type="entry name" value="Ribonuclease Inhibitor"/>
    <property type="match status" value="2"/>
</dbReference>
<feature type="compositionally biased region" description="Polar residues" evidence="6">
    <location>
        <begin position="437"/>
        <end position="453"/>
    </location>
</feature>
<feature type="compositionally biased region" description="Low complexity" evidence="6">
    <location>
        <begin position="367"/>
        <end position="379"/>
    </location>
</feature>
<gene>
    <name evidence="9" type="ORF">KP79_PYT19685</name>
</gene>
<dbReference type="Proteomes" id="UP000242188">
    <property type="component" value="Unassembled WGS sequence"/>
</dbReference>
<evidence type="ECO:0000256" key="2">
    <source>
        <dbReference type="ARBA" id="ARBA00022692"/>
    </source>
</evidence>
<evidence type="ECO:0000256" key="3">
    <source>
        <dbReference type="ARBA" id="ARBA00022989"/>
    </source>
</evidence>
<evidence type="ECO:0000256" key="6">
    <source>
        <dbReference type="SAM" id="MobiDB-lite"/>
    </source>
</evidence>
<keyword evidence="8" id="KW-0732">Signal</keyword>
<evidence type="ECO:0000256" key="8">
    <source>
        <dbReference type="SAM" id="SignalP"/>
    </source>
</evidence>
<proteinExistence type="predicted"/>
<dbReference type="PANTHER" id="PTHR24368:SF210">
    <property type="entry name" value="SURFACE ANTIGEN BSPA-LIKE"/>
    <property type="match status" value="1"/>
</dbReference>
<dbReference type="InterPro" id="IPR031283">
    <property type="entry name" value="AMIGO"/>
</dbReference>